<dbReference type="Proteomes" id="UP000193862">
    <property type="component" value="Unassembled WGS sequence"/>
</dbReference>
<keyword evidence="1 2" id="KW-0732">Signal</keyword>
<dbReference type="PANTHER" id="PTHR35869">
    <property type="entry name" value="OUTER-MEMBRANE LIPOPROTEIN CARRIER PROTEIN"/>
    <property type="match status" value="1"/>
</dbReference>
<dbReference type="EMBL" id="FWFS01000014">
    <property type="protein sequence ID" value="SLN68517.1"/>
    <property type="molecule type" value="Genomic_DNA"/>
</dbReference>
<evidence type="ECO:0000313" key="3">
    <source>
        <dbReference type="EMBL" id="SLN68517.1"/>
    </source>
</evidence>
<dbReference type="SUPFAM" id="SSF89392">
    <property type="entry name" value="Prokaryotic lipoproteins and lipoprotein localization factors"/>
    <property type="match status" value="1"/>
</dbReference>
<proteinExistence type="predicted"/>
<dbReference type="RefSeq" id="WP_085838066.1">
    <property type="nucleotide sequence ID" value="NZ_FWFS01000014.1"/>
</dbReference>
<evidence type="ECO:0000256" key="2">
    <source>
        <dbReference type="SAM" id="SignalP"/>
    </source>
</evidence>
<feature type="signal peptide" evidence="2">
    <location>
        <begin position="1"/>
        <end position="21"/>
    </location>
</feature>
<evidence type="ECO:0000256" key="1">
    <source>
        <dbReference type="ARBA" id="ARBA00022729"/>
    </source>
</evidence>
<organism evidence="3 4">
    <name type="scientific">Aquimixticola soesokkakensis</name>
    <dbReference type="NCBI Taxonomy" id="1519096"/>
    <lineage>
        <taxon>Bacteria</taxon>
        <taxon>Pseudomonadati</taxon>
        <taxon>Pseudomonadota</taxon>
        <taxon>Alphaproteobacteria</taxon>
        <taxon>Rhodobacterales</taxon>
        <taxon>Paracoccaceae</taxon>
        <taxon>Aquimixticola</taxon>
    </lineage>
</organism>
<dbReference type="Pfam" id="PF03548">
    <property type="entry name" value="LolA"/>
    <property type="match status" value="1"/>
</dbReference>
<dbReference type="OrthoDB" id="9800501at2"/>
<dbReference type="InterPro" id="IPR029046">
    <property type="entry name" value="LolA/LolB/LppX"/>
</dbReference>
<dbReference type="InterPro" id="IPR004564">
    <property type="entry name" value="OM_lipoprot_carrier_LolA-like"/>
</dbReference>
<dbReference type="AlphaFoldDB" id="A0A1Y5TP03"/>
<feature type="chain" id="PRO_5012486773" evidence="2">
    <location>
        <begin position="22"/>
        <end position="204"/>
    </location>
</feature>
<reference evidence="3 4" key="1">
    <citation type="submission" date="2017-03" db="EMBL/GenBank/DDBJ databases">
        <authorList>
            <person name="Afonso C.L."/>
            <person name="Miller P.J."/>
            <person name="Scott M.A."/>
            <person name="Spackman E."/>
            <person name="Goraichik I."/>
            <person name="Dimitrov K.M."/>
            <person name="Suarez D.L."/>
            <person name="Swayne D.E."/>
        </authorList>
    </citation>
    <scope>NUCLEOTIDE SEQUENCE [LARGE SCALE GENOMIC DNA]</scope>
    <source>
        <strain evidence="3 4">CECT 8620</strain>
    </source>
</reference>
<name>A0A1Y5TP03_9RHOB</name>
<dbReference type="CDD" id="cd16325">
    <property type="entry name" value="LolA"/>
    <property type="match status" value="1"/>
</dbReference>
<protein>
    <submittedName>
        <fullName evidence="3">Lipoprotein chaperone</fullName>
    </submittedName>
</protein>
<keyword evidence="3" id="KW-0449">Lipoprotein</keyword>
<accession>A0A1Y5TP03</accession>
<sequence>MKQTFRALFAPLAFAATTALAAVPAAAEVVPLATLSQYLNGLGTVQAQFTQTNDDGSTSSGNVTIKRPGRIKLDYPADKTMVMGSGGQVAIFDGKSNEAPTRFPMATTPLNLILARDIDLTTSRMVTAHQEVNGDTMVRAQDPDHPEYGSIDLYFGGNPLVLKAWVVNDDAGGATTVQLTQMSLGGSVSDRLFNIRAEMSARGF</sequence>
<evidence type="ECO:0000313" key="4">
    <source>
        <dbReference type="Proteomes" id="UP000193862"/>
    </source>
</evidence>
<dbReference type="PANTHER" id="PTHR35869:SF1">
    <property type="entry name" value="OUTER-MEMBRANE LIPOPROTEIN CARRIER PROTEIN"/>
    <property type="match status" value="1"/>
</dbReference>
<dbReference type="Gene3D" id="2.50.20.10">
    <property type="entry name" value="Lipoprotein localisation LolA/LolB/LppX"/>
    <property type="match status" value="1"/>
</dbReference>
<keyword evidence="4" id="KW-1185">Reference proteome</keyword>
<gene>
    <name evidence="3" type="ORF">AQS8620_03232</name>
</gene>